<keyword evidence="3" id="KW-1185">Reference proteome</keyword>
<keyword evidence="1" id="KW-0472">Membrane</keyword>
<protein>
    <submittedName>
        <fullName evidence="2">Uncharacterized protein</fullName>
    </submittedName>
</protein>
<feature type="transmembrane region" description="Helical" evidence="1">
    <location>
        <begin position="39"/>
        <end position="59"/>
    </location>
</feature>
<dbReference type="AlphaFoldDB" id="A0AAN9NLZ5"/>
<evidence type="ECO:0000313" key="2">
    <source>
        <dbReference type="EMBL" id="KAK7375207.1"/>
    </source>
</evidence>
<gene>
    <name evidence="2" type="ORF">VNO78_35900</name>
</gene>
<comment type="caution">
    <text evidence="2">The sequence shown here is derived from an EMBL/GenBank/DDBJ whole genome shotgun (WGS) entry which is preliminary data.</text>
</comment>
<reference evidence="2 3" key="1">
    <citation type="submission" date="2024-01" db="EMBL/GenBank/DDBJ databases">
        <title>The genomes of 5 underutilized Papilionoideae crops provide insights into root nodulation and disease resistanc.</title>
        <authorList>
            <person name="Jiang F."/>
        </authorList>
    </citation>
    <scope>NUCLEOTIDE SEQUENCE [LARGE SCALE GENOMIC DNA]</scope>
    <source>
        <strain evidence="2">DUOXIRENSHENG_FW03</strain>
        <tissue evidence="2">Leaves</tissue>
    </source>
</reference>
<evidence type="ECO:0000256" key="1">
    <source>
        <dbReference type="SAM" id="Phobius"/>
    </source>
</evidence>
<proteinExistence type="predicted"/>
<name>A0AAN9NLZ5_PSOTE</name>
<sequence length="76" mass="8860">MPATPKRKIGTPRTGFQMEMDGRPSIKATNTSNLHNSSLYISFLFSFFKVTLHYTFFLSNHLIFHFSPKHTFLYSQ</sequence>
<dbReference type="Proteomes" id="UP001386955">
    <property type="component" value="Unassembled WGS sequence"/>
</dbReference>
<accession>A0AAN9NLZ5</accession>
<keyword evidence="1" id="KW-1133">Transmembrane helix</keyword>
<dbReference type="EMBL" id="JAYMYS010000066">
    <property type="protein sequence ID" value="KAK7375207.1"/>
    <property type="molecule type" value="Genomic_DNA"/>
</dbReference>
<keyword evidence="1" id="KW-0812">Transmembrane</keyword>
<organism evidence="2 3">
    <name type="scientific">Psophocarpus tetragonolobus</name>
    <name type="common">Winged bean</name>
    <name type="synonym">Dolichos tetragonolobus</name>
    <dbReference type="NCBI Taxonomy" id="3891"/>
    <lineage>
        <taxon>Eukaryota</taxon>
        <taxon>Viridiplantae</taxon>
        <taxon>Streptophyta</taxon>
        <taxon>Embryophyta</taxon>
        <taxon>Tracheophyta</taxon>
        <taxon>Spermatophyta</taxon>
        <taxon>Magnoliopsida</taxon>
        <taxon>eudicotyledons</taxon>
        <taxon>Gunneridae</taxon>
        <taxon>Pentapetalae</taxon>
        <taxon>rosids</taxon>
        <taxon>fabids</taxon>
        <taxon>Fabales</taxon>
        <taxon>Fabaceae</taxon>
        <taxon>Papilionoideae</taxon>
        <taxon>50 kb inversion clade</taxon>
        <taxon>NPAAA clade</taxon>
        <taxon>indigoferoid/millettioid clade</taxon>
        <taxon>Phaseoleae</taxon>
        <taxon>Psophocarpus</taxon>
    </lineage>
</organism>
<evidence type="ECO:0000313" key="3">
    <source>
        <dbReference type="Proteomes" id="UP001386955"/>
    </source>
</evidence>